<comment type="caution">
    <text evidence="2">The sequence shown here is derived from an EMBL/GenBank/DDBJ whole genome shotgun (WGS) entry which is preliminary data.</text>
</comment>
<protein>
    <submittedName>
        <fullName evidence="2">Uncharacterized protein</fullName>
    </submittedName>
</protein>
<evidence type="ECO:0000313" key="2">
    <source>
        <dbReference type="EMBL" id="RNA41360.1"/>
    </source>
</evidence>
<proteinExistence type="predicted"/>
<dbReference type="AlphaFoldDB" id="A0A3M7T0K9"/>
<sequence>MTRKNWSNSVRVFGRTPGAHGSEPVGGDHSCKYYNHQYNQQRDGEDDGEHILLHTRSGNPKQPLVPIQSSRPFRLITWTSKVRYHGQIHTIFICNNHQRYLFQFMILKLFNFRSCISYQGLQNSANLAEIRFQCVQAMCKFLSGSVRIWWFANGQF</sequence>
<gene>
    <name evidence="2" type="ORF">BpHYR1_043586</name>
</gene>
<accession>A0A3M7T0K9</accession>
<dbReference type="EMBL" id="REGN01000513">
    <property type="protein sequence ID" value="RNA41360.1"/>
    <property type="molecule type" value="Genomic_DNA"/>
</dbReference>
<feature type="region of interest" description="Disordered" evidence="1">
    <location>
        <begin position="1"/>
        <end position="26"/>
    </location>
</feature>
<evidence type="ECO:0000313" key="3">
    <source>
        <dbReference type="Proteomes" id="UP000276133"/>
    </source>
</evidence>
<evidence type="ECO:0000256" key="1">
    <source>
        <dbReference type="SAM" id="MobiDB-lite"/>
    </source>
</evidence>
<keyword evidence="3" id="KW-1185">Reference proteome</keyword>
<reference evidence="2 3" key="1">
    <citation type="journal article" date="2018" name="Sci. Rep.">
        <title>Genomic signatures of local adaptation to the degree of environmental predictability in rotifers.</title>
        <authorList>
            <person name="Franch-Gras L."/>
            <person name="Hahn C."/>
            <person name="Garcia-Roger E.M."/>
            <person name="Carmona M.J."/>
            <person name="Serra M."/>
            <person name="Gomez A."/>
        </authorList>
    </citation>
    <scope>NUCLEOTIDE SEQUENCE [LARGE SCALE GENOMIC DNA]</scope>
    <source>
        <strain evidence="2">HYR1</strain>
    </source>
</reference>
<feature type="compositionally biased region" description="Polar residues" evidence="1">
    <location>
        <begin position="1"/>
        <end position="10"/>
    </location>
</feature>
<dbReference type="Proteomes" id="UP000276133">
    <property type="component" value="Unassembled WGS sequence"/>
</dbReference>
<organism evidence="2 3">
    <name type="scientific">Brachionus plicatilis</name>
    <name type="common">Marine rotifer</name>
    <name type="synonym">Brachionus muelleri</name>
    <dbReference type="NCBI Taxonomy" id="10195"/>
    <lineage>
        <taxon>Eukaryota</taxon>
        <taxon>Metazoa</taxon>
        <taxon>Spiralia</taxon>
        <taxon>Gnathifera</taxon>
        <taxon>Rotifera</taxon>
        <taxon>Eurotatoria</taxon>
        <taxon>Monogononta</taxon>
        <taxon>Pseudotrocha</taxon>
        <taxon>Ploima</taxon>
        <taxon>Brachionidae</taxon>
        <taxon>Brachionus</taxon>
    </lineage>
</organism>
<name>A0A3M7T0K9_BRAPC</name>